<dbReference type="RefSeq" id="WP_120759330.1">
    <property type="nucleotide sequence ID" value="NZ_RBAM01000024.1"/>
</dbReference>
<protein>
    <submittedName>
        <fullName evidence="1">Uncharacterized protein</fullName>
    </submittedName>
</protein>
<dbReference type="Proteomes" id="UP000270343">
    <property type="component" value="Unassembled WGS sequence"/>
</dbReference>
<dbReference type="AlphaFoldDB" id="A0A3B0ARB1"/>
<dbReference type="EMBL" id="RBAM01000024">
    <property type="protein sequence ID" value="RKN61876.1"/>
    <property type="molecule type" value="Genomic_DNA"/>
</dbReference>
<reference evidence="1 2" key="1">
    <citation type="journal article" date="2015" name="Antonie Van Leeuwenhoek">
        <title>Streptomyces klenkii sp. nov., isolated from deep marine sediment.</title>
        <authorList>
            <person name="Veyisoglu A."/>
            <person name="Sahin N."/>
        </authorList>
    </citation>
    <scope>NUCLEOTIDE SEQUENCE [LARGE SCALE GENOMIC DNA]</scope>
    <source>
        <strain evidence="1 2">KCTC 29202</strain>
    </source>
</reference>
<name>A0A3B0ARB1_9ACTN</name>
<evidence type="ECO:0000313" key="1">
    <source>
        <dbReference type="EMBL" id="RKN61876.1"/>
    </source>
</evidence>
<organism evidence="1 2">
    <name type="scientific">Streptomyces klenkii</name>
    <dbReference type="NCBI Taxonomy" id="1420899"/>
    <lineage>
        <taxon>Bacteria</taxon>
        <taxon>Bacillati</taxon>
        <taxon>Actinomycetota</taxon>
        <taxon>Actinomycetes</taxon>
        <taxon>Kitasatosporales</taxon>
        <taxon>Streptomycetaceae</taxon>
        <taxon>Streptomyces</taxon>
    </lineage>
</organism>
<keyword evidence="2" id="KW-1185">Reference proteome</keyword>
<comment type="caution">
    <text evidence="1">The sequence shown here is derived from an EMBL/GenBank/DDBJ whole genome shotgun (WGS) entry which is preliminary data.</text>
</comment>
<accession>A0A3B0ARB1</accession>
<sequence length="120" mass="13479">MPDLATYYANSLSEQYARLLSRVDYTPLEPRSRVAAIATDSLPLPSGPWPQVDAMLGHKLGCTYCAIIGRPHREAAAKWVRRNGSVYFLCKSCLDIWLDDADDNPDLEPASWAWLTTDHQ</sequence>
<evidence type="ECO:0000313" key="2">
    <source>
        <dbReference type="Proteomes" id="UP000270343"/>
    </source>
</evidence>
<gene>
    <name evidence="1" type="ORF">D7231_31890</name>
</gene>
<proteinExistence type="predicted"/>